<dbReference type="STRING" id="1618570.UT08_C0001G0020"/>
<dbReference type="GO" id="GO:0016740">
    <property type="term" value="F:transferase activity"/>
    <property type="evidence" value="ECO:0007669"/>
    <property type="project" value="UniProtKB-KW"/>
</dbReference>
<reference evidence="1 2" key="1">
    <citation type="journal article" date="2015" name="Nature">
        <title>rRNA introns, odd ribosomes, and small enigmatic genomes across a large radiation of phyla.</title>
        <authorList>
            <person name="Brown C.T."/>
            <person name="Hug L.A."/>
            <person name="Thomas B.C."/>
            <person name="Sharon I."/>
            <person name="Castelle C.J."/>
            <person name="Singh A."/>
            <person name="Wilkins M.J."/>
            <person name="Williams K.H."/>
            <person name="Banfield J.F."/>
        </authorList>
    </citation>
    <scope>NUCLEOTIDE SEQUENCE [LARGE SCALE GENOMIC DNA]</scope>
</reference>
<protein>
    <submittedName>
        <fullName evidence="1">Nucleotide-diphospho-sugar transferase domain-containing protein</fullName>
    </submittedName>
</protein>
<gene>
    <name evidence="1" type="ORF">UT08_C0001G0020</name>
</gene>
<dbReference type="Gene3D" id="3.90.550.10">
    <property type="entry name" value="Spore Coat Polysaccharide Biosynthesis Protein SpsA, Chain A"/>
    <property type="match status" value="1"/>
</dbReference>
<dbReference type="InterPro" id="IPR029044">
    <property type="entry name" value="Nucleotide-diphossugar_trans"/>
</dbReference>
<keyword evidence="1" id="KW-0808">Transferase</keyword>
<organism evidence="1 2">
    <name type="scientific">Candidatus Woesebacteria bacterium GW2011_GWB1_38_8</name>
    <dbReference type="NCBI Taxonomy" id="1618570"/>
    <lineage>
        <taxon>Bacteria</taxon>
        <taxon>Candidatus Woeseibacteriota</taxon>
    </lineage>
</organism>
<comment type="caution">
    <text evidence="1">The sequence shown here is derived from an EMBL/GenBank/DDBJ whole genome shotgun (WGS) entry which is preliminary data.</text>
</comment>
<evidence type="ECO:0000313" key="2">
    <source>
        <dbReference type="Proteomes" id="UP000034081"/>
    </source>
</evidence>
<dbReference type="SUPFAM" id="SSF53448">
    <property type="entry name" value="Nucleotide-diphospho-sugar transferases"/>
    <property type="match status" value="1"/>
</dbReference>
<proteinExistence type="predicted"/>
<evidence type="ECO:0000313" key="1">
    <source>
        <dbReference type="EMBL" id="KKQ86154.1"/>
    </source>
</evidence>
<sequence length="301" mass="35699">MLKTPLLFLIFNRPSTTAKVFAEIRKIKPKRLFIAADGPRDDVFSDKERCIEARKITENIDWKCNVTRLYRESNLGCKKAVSSAIDWFFENVEEGIILEDDIFPNQSFFKFCERMLALYRKEKRIMHIGGVNFQNWDKNVRDGYYFSKYVHIWGWASWKRAWKGYDVNMQDWPEIDSKGILDKYYDNLIEKIYWNTIFEAAYSGKIDTWDYQFVYHIWKNGGISIVPNKNLVSNIGFGKGASHTSSKNSKLSEAKLFEMNPSFKNKIIKINSEADIYTRKYIFKINLINILKHKLYYKWLV</sequence>
<accession>A0A0G0NJU4</accession>
<dbReference type="AlphaFoldDB" id="A0A0G0NJU4"/>
<name>A0A0G0NJU4_9BACT</name>
<dbReference type="Proteomes" id="UP000034081">
    <property type="component" value="Unassembled WGS sequence"/>
</dbReference>
<dbReference type="EMBL" id="LBVL01000001">
    <property type="protein sequence ID" value="KKQ86154.1"/>
    <property type="molecule type" value="Genomic_DNA"/>
</dbReference>